<reference evidence="3" key="1">
    <citation type="journal article" date="2022" name="Int. J. Syst. Evol. Microbiol.">
        <title>Anaeromyxobacter oryzae sp. nov., Anaeromyxobacter diazotrophicus sp. nov. and Anaeromyxobacter paludicola sp. nov., isolated from paddy soils.</title>
        <authorList>
            <person name="Itoh H."/>
            <person name="Xu Z."/>
            <person name="Mise K."/>
            <person name="Masuda Y."/>
            <person name="Ushijima N."/>
            <person name="Hayakawa C."/>
            <person name="Shiratori Y."/>
            <person name="Senoo K."/>
        </authorList>
    </citation>
    <scope>NUCLEOTIDE SEQUENCE [LARGE SCALE GENOMIC DNA]</scope>
    <source>
        <strain evidence="3">Red232</strain>
    </source>
</reference>
<evidence type="ECO:0000313" key="3">
    <source>
        <dbReference type="Proteomes" id="UP001162891"/>
    </source>
</evidence>
<evidence type="ECO:0008006" key="4">
    <source>
        <dbReference type="Google" id="ProtNLM"/>
    </source>
</evidence>
<keyword evidence="1" id="KW-0472">Membrane</keyword>
<dbReference type="InterPro" id="IPR021296">
    <property type="entry name" value="DUF2868"/>
</dbReference>
<keyword evidence="3" id="KW-1185">Reference proteome</keyword>
<dbReference type="Pfam" id="PF11067">
    <property type="entry name" value="DUF2868"/>
    <property type="match status" value="1"/>
</dbReference>
<dbReference type="Proteomes" id="UP001162891">
    <property type="component" value="Chromosome"/>
</dbReference>
<feature type="transmembrane region" description="Helical" evidence="1">
    <location>
        <begin position="201"/>
        <end position="227"/>
    </location>
</feature>
<evidence type="ECO:0000313" key="2">
    <source>
        <dbReference type="EMBL" id="BDG03013.1"/>
    </source>
</evidence>
<feature type="transmembrane region" description="Helical" evidence="1">
    <location>
        <begin position="79"/>
        <end position="99"/>
    </location>
</feature>
<evidence type="ECO:0000256" key="1">
    <source>
        <dbReference type="SAM" id="Phobius"/>
    </source>
</evidence>
<organism evidence="2 3">
    <name type="scientific">Anaeromyxobacter oryzae</name>
    <dbReference type="NCBI Taxonomy" id="2918170"/>
    <lineage>
        <taxon>Bacteria</taxon>
        <taxon>Pseudomonadati</taxon>
        <taxon>Myxococcota</taxon>
        <taxon>Myxococcia</taxon>
        <taxon>Myxococcales</taxon>
        <taxon>Cystobacterineae</taxon>
        <taxon>Anaeromyxobacteraceae</taxon>
        <taxon>Anaeromyxobacter</taxon>
    </lineage>
</organism>
<gene>
    <name evidence="2" type="ORF">AMOR_20090</name>
</gene>
<accession>A0ABM7WU46</accession>
<feature type="transmembrane region" description="Helical" evidence="1">
    <location>
        <begin position="111"/>
        <end position="135"/>
    </location>
</feature>
<sequence>MTLADLVDLEAQLLRDRDADPAALEARDRALVRPAPADAAPGPRRAALVARWLAALRAAEPGRPSPGGAVARAVSAVRAALVLLGLALGWGAASAVLRYDGGHPVNVWDALLLLVALQILLFAALVASFLVPLAATGAAILGPLRGAVAALYPALAARAASVARRSGGPRDTAAAARRTEWLALWHHLRSRRSLYHRLEPWLVLGLTQAFGVAFNVGALLAALRLVVFSDVAFGWSSTLAVLDPARFHALVHALALPWRALWPDADPSLALVEATRYSRLESAYFLAGAGRAARPDLVGGWWPFLLAAIGTYGLLPRAATLAVASLRARRLLARLPLDDAEVSRVVRRLVEPHVATRAEAPEADAPAPAPLPDVVARPGEGGRCAVVLWRDVPSGEALARAVAAQTHRPVALVRAAGGRAYDEAGVDWRAAVDGAEPVVLVAEAFEAPDRAALRLLTDLRRALGPRRHLVVLLVDAVRGLPRPPRAADVRTWRDVLARLADPFLAVEPLRGIA</sequence>
<keyword evidence="1" id="KW-0812">Transmembrane</keyword>
<dbReference type="EMBL" id="AP025591">
    <property type="protein sequence ID" value="BDG03013.1"/>
    <property type="molecule type" value="Genomic_DNA"/>
</dbReference>
<keyword evidence="1" id="KW-1133">Transmembrane helix</keyword>
<name>A0ABM7WU46_9BACT</name>
<protein>
    <recommendedName>
        <fullName evidence="4">DUF2868 domain-containing protein</fullName>
    </recommendedName>
</protein>
<proteinExistence type="predicted"/>